<accession>A0A4U8YW35</accession>
<proteinExistence type="predicted"/>
<gene>
    <name evidence="1" type="ORF">MTUNDRAET4_1161</name>
</gene>
<name>A0A4U8YW35_METTU</name>
<organism evidence="1 2">
    <name type="scientific">Methylocella tundrae</name>
    <dbReference type="NCBI Taxonomy" id="227605"/>
    <lineage>
        <taxon>Bacteria</taxon>
        <taxon>Pseudomonadati</taxon>
        <taxon>Pseudomonadota</taxon>
        <taxon>Alphaproteobacteria</taxon>
        <taxon>Hyphomicrobiales</taxon>
        <taxon>Beijerinckiaceae</taxon>
        <taxon>Methylocella</taxon>
    </lineage>
</organism>
<evidence type="ECO:0000313" key="1">
    <source>
        <dbReference type="EMBL" id="VFU08054.1"/>
    </source>
</evidence>
<reference evidence="1 2" key="1">
    <citation type="submission" date="2019-03" db="EMBL/GenBank/DDBJ databases">
        <authorList>
            <person name="Kox A.R. M."/>
        </authorList>
    </citation>
    <scope>NUCLEOTIDE SEQUENCE [LARGE SCALE GENOMIC DNA]</scope>
    <source>
        <strain evidence="1">MTUNDRAET4 annotated genome</strain>
    </source>
</reference>
<dbReference type="Proteomes" id="UP000294360">
    <property type="component" value="Chromosome"/>
</dbReference>
<evidence type="ECO:0000313" key="2">
    <source>
        <dbReference type="Proteomes" id="UP000294360"/>
    </source>
</evidence>
<dbReference type="AlphaFoldDB" id="A0A4U8YW35"/>
<protein>
    <submittedName>
        <fullName evidence="1">Uncharacterized protein</fullName>
    </submittedName>
</protein>
<dbReference type="KEGG" id="mtun:MTUNDRAET4_1161"/>
<sequence>MLQNEGRRDIAALFERFDASPGRSTVRISAALAKEVSCAAGEL</sequence>
<dbReference type="EMBL" id="LR536450">
    <property type="protein sequence ID" value="VFU08054.1"/>
    <property type="molecule type" value="Genomic_DNA"/>
</dbReference>